<comment type="similarity">
    <text evidence="3 10">Belongs to the TPP enzyme family.</text>
</comment>
<evidence type="ECO:0000313" key="14">
    <source>
        <dbReference type="EMBL" id="AJI53539.1"/>
    </source>
</evidence>
<evidence type="ECO:0000256" key="4">
    <source>
        <dbReference type="ARBA" id="ARBA00022723"/>
    </source>
</evidence>
<dbReference type="EMBL" id="CP009440">
    <property type="protein sequence ID" value="AJI53539.1"/>
    <property type="molecule type" value="Genomic_DNA"/>
</dbReference>
<dbReference type="OrthoDB" id="9785953at2"/>
<dbReference type="Proteomes" id="UP000031830">
    <property type="component" value="Chromosome"/>
</dbReference>
<dbReference type="Pfam" id="PF00205">
    <property type="entry name" value="TPP_enzyme_M"/>
    <property type="match status" value="1"/>
</dbReference>
<keyword evidence="7 10" id="KW-0786">Thiamine pyrophosphate</keyword>
<dbReference type="Pfam" id="PF02776">
    <property type="entry name" value="TPP_enzyme_N"/>
    <property type="match status" value="1"/>
</dbReference>
<dbReference type="FunFam" id="3.40.50.970:FF:000024">
    <property type="entry name" value="Pyruvate decarboxylase isozyme"/>
    <property type="match status" value="1"/>
</dbReference>
<dbReference type="Gene3D" id="3.40.50.970">
    <property type="match status" value="2"/>
</dbReference>
<organism evidence="14 15">
    <name type="scientific">Francisella philomiragia</name>
    <dbReference type="NCBI Taxonomy" id="28110"/>
    <lineage>
        <taxon>Bacteria</taxon>
        <taxon>Pseudomonadati</taxon>
        <taxon>Pseudomonadota</taxon>
        <taxon>Gammaproteobacteria</taxon>
        <taxon>Thiotrichales</taxon>
        <taxon>Francisellaceae</taxon>
        <taxon>Francisella</taxon>
    </lineage>
</organism>
<dbReference type="InterPro" id="IPR011766">
    <property type="entry name" value="TPP_enzyme_TPP-bd"/>
</dbReference>
<keyword evidence="8" id="KW-0456">Lyase</keyword>
<dbReference type="Gene3D" id="3.40.50.1220">
    <property type="entry name" value="TPP-binding domain"/>
    <property type="match status" value="1"/>
</dbReference>
<dbReference type="GO" id="GO:0000287">
    <property type="term" value="F:magnesium ion binding"/>
    <property type="evidence" value="ECO:0007669"/>
    <property type="project" value="InterPro"/>
</dbReference>
<evidence type="ECO:0000256" key="2">
    <source>
        <dbReference type="ARBA" id="ARBA00001964"/>
    </source>
</evidence>
<evidence type="ECO:0000259" key="11">
    <source>
        <dbReference type="Pfam" id="PF00205"/>
    </source>
</evidence>
<comment type="cofactor">
    <cofactor evidence="1">
        <name>a metal cation</name>
        <dbReference type="ChEBI" id="CHEBI:25213"/>
    </cofactor>
</comment>
<evidence type="ECO:0000256" key="5">
    <source>
        <dbReference type="ARBA" id="ARBA00022793"/>
    </source>
</evidence>
<dbReference type="InterPro" id="IPR012001">
    <property type="entry name" value="Thiamin_PyroP_enz_TPP-bd_dom"/>
</dbReference>
<evidence type="ECO:0000256" key="1">
    <source>
        <dbReference type="ARBA" id="ARBA00001920"/>
    </source>
</evidence>
<dbReference type="Pfam" id="PF02775">
    <property type="entry name" value="TPP_enzyme_C"/>
    <property type="match status" value="1"/>
</dbReference>
<feature type="domain" description="Thiamine pyrophosphate enzyme N-terminal TPP-binding" evidence="13">
    <location>
        <begin position="19"/>
        <end position="124"/>
    </location>
</feature>
<feature type="domain" description="Thiamine pyrophosphate enzyme central" evidence="11">
    <location>
        <begin position="215"/>
        <end position="333"/>
    </location>
</feature>
<comment type="cofactor">
    <cofactor evidence="2">
        <name>thiamine diphosphate</name>
        <dbReference type="ChEBI" id="CHEBI:58937"/>
    </cofactor>
</comment>
<feature type="binding site" evidence="9">
    <location>
        <position position="476"/>
    </location>
    <ligand>
        <name>Mg(2+)</name>
        <dbReference type="ChEBI" id="CHEBI:18420"/>
    </ligand>
</feature>
<evidence type="ECO:0000256" key="9">
    <source>
        <dbReference type="PIRSR" id="PIRSR036565-2"/>
    </source>
</evidence>
<dbReference type="InterPro" id="IPR047213">
    <property type="entry name" value="TPP_PYR_PDC_IPDC-like"/>
</dbReference>
<dbReference type="InterPro" id="IPR012110">
    <property type="entry name" value="PDC/IPDC-like"/>
</dbReference>
<dbReference type="AlphaFoldDB" id="A0A0B6CST1"/>
<dbReference type="PANTHER" id="PTHR43452">
    <property type="entry name" value="PYRUVATE DECARBOXYLASE"/>
    <property type="match status" value="1"/>
</dbReference>
<sequence>MSKNINGKKVFDTTKDATNVAEYVVSRLVDLGIDHSFSVPGDFAFALDHALISNPKLNNIVNANELNASYAADGFARVNGAAILCTTYAVGELSALNGVMGSKAENLVVFHLVGSPNDAAVGKKKQVHHTLGDGVFGNFFDLSASAACVSAIITPENARREMNRVIAEAFKYRKPAYISVSLDGGNRPVTDITPDDIDCSYLKTNPHQLELAVNLVLEHLSKAKKVVAIPAIKLDRFGVTEKAIKLIEKLNIPFAIMPHDKSVISETHPNYIGFYAGLLSDTNTAKIVEDADLVINLGDALWSDFNTAGFTNNLDLDKVLNLGPLFVEDKKTYLADIYLSELLDALLEKADSINYRPEYSRMTIQDAPITQENLTLSVLYTQVLKFLKNTDNLVVETGSSSLNMPKLPLPEGVKYHNQTLWGSIGWATPATLGVALANPDSRTVLITGEGSHQLTLNELGVMGRYKVNPIILCINNDGFMVERALELDPDPSYDDLAQLNYKDLPKAFGCNDWLTIKVKTGQELAQALKEAREHKSGVYIEIITGKYDYGNALDFFNSHLKEMYG</sequence>
<dbReference type="PIRSF" id="PIRSF036565">
    <property type="entry name" value="Pyruvt_ip_decrb"/>
    <property type="match status" value="1"/>
</dbReference>
<gene>
    <name evidence="14" type="ORF">LA55_89</name>
</gene>
<reference evidence="14 15" key="1">
    <citation type="journal article" date="2015" name="Genome Announc.">
        <title>Genome sequencing of 18 francisella strains to aid in assay development and testing.</title>
        <authorList>
            <person name="Johnson S.L."/>
            <person name="Daligault H.E."/>
            <person name="Davenport K.W."/>
            <person name="Coyne S.R."/>
            <person name="Frey K.G."/>
            <person name="Koroleva G.I."/>
            <person name="Broomall S.M."/>
            <person name="Bishop-Lilly K.A."/>
            <person name="Bruce D.C."/>
            <person name="Chertkov O."/>
            <person name="Freitas T."/>
            <person name="Jaissle J."/>
            <person name="Ladner J.T."/>
            <person name="Rosenzweig C.N."/>
            <person name="Gibbons H.S."/>
            <person name="Palacios G.F."/>
            <person name="Redden C.L."/>
            <person name="Xu Y."/>
            <person name="Minogue T.D."/>
            <person name="Chain P.S."/>
        </authorList>
    </citation>
    <scope>NUCLEOTIDE SEQUENCE [LARGE SCALE GENOMIC DNA]</scope>
    <source>
        <strain evidence="14 15">GA01-2794</strain>
    </source>
</reference>
<evidence type="ECO:0000256" key="7">
    <source>
        <dbReference type="ARBA" id="ARBA00023052"/>
    </source>
</evidence>
<keyword evidence="5" id="KW-0210">Decarboxylase</keyword>
<dbReference type="GO" id="GO:0000949">
    <property type="term" value="P:aromatic amino acid family catabolic process to alcohol via Ehrlich pathway"/>
    <property type="evidence" value="ECO:0007669"/>
    <property type="project" value="TreeGrafter"/>
</dbReference>
<dbReference type="CDD" id="cd07038">
    <property type="entry name" value="TPP_PYR_PDC_IPDC_like"/>
    <property type="match status" value="1"/>
</dbReference>
<evidence type="ECO:0000313" key="15">
    <source>
        <dbReference type="Proteomes" id="UP000031830"/>
    </source>
</evidence>
<evidence type="ECO:0000256" key="10">
    <source>
        <dbReference type="RuleBase" id="RU362132"/>
    </source>
</evidence>
<evidence type="ECO:0000259" key="13">
    <source>
        <dbReference type="Pfam" id="PF02776"/>
    </source>
</evidence>
<dbReference type="CDD" id="cd02005">
    <property type="entry name" value="TPP_PDC_IPDC"/>
    <property type="match status" value="1"/>
</dbReference>
<dbReference type="InterPro" id="IPR047214">
    <property type="entry name" value="TPP_PDC_IPDC"/>
</dbReference>
<dbReference type="GO" id="GO:0005829">
    <property type="term" value="C:cytosol"/>
    <property type="evidence" value="ECO:0007669"/>
    <property type="project" value="TreeGrafter"/>
</dbReference>
<dbReference type="GO" id="GO:0030976">
    <property type="term" value="F:thiamine pyrophosphate binding"/>
    <property type="evidence" value="ECO:0007669"/>
    <property type="project" value="InterPro"/>
</dbReference>
<dbReference type="SUPFAM" id="SSF52518">
    <property type="entry name" value="Thiamin diphosphate-binding fold (THDP-binding)"/>
    <property type="match status" value="2"/>
</dbReference>
<keyword evidence="6 9" id="KW-0460">Magnesium</keyword>
<dbReference type="InterPro" id="IPR029061">
    <property type="entry name" value="THDP-binding"/>
</dbReference>
<feature type="domain" description="Thiamine pyrophosphate enzyme TPP-binding" evidence="12">
    <location>
        <begin position="407"/>
        <end position="542"/>
    </location>
</feature>
<accession>A0A0B6CST1</accession>
<dbReference type="RefSeq" id="WP_044525404.1">
    <property type="nucleotide sequence ID" value="NZ_CP009440.1"/>
</dbReference>
<proteinExistence type="inferred from homology"/>
<evidence type="ECO:0000256" key="8">
    <source>
        <dbReference type="ARBA" id="ARBA00023239"/>
    </source>
</evidence>
<comment type="cofactor">
    <cofactor evidence="9">
        <name>Mg(2+)</name>
        <dbReference type="ChEBI" id="CHEBI:18420"/>
    </cofactor>
    <text evidence="9">Binds 1 Mg(2+) per subunit.</text>
</comment>
<evidence type="ECO:0000259" key="12">
    <source>
        <dbReference type="Pfam" id="PF02775"/>
    </source>
</evidence>
<feature type="binding site" evidence="9">
    <location>
        <position position="478"/>
    </location>
    <ligand>
        <name>Mg(2+)</name>
        <dbReference type="ChEBI" id="CHEBI:18420"/>
    </ligand>
</feature>
<name>A0A0B6CST1_9GAMM</name>
<dbReference type="KEGG" id="fpz:LA55_89"/>
<dbReference type="GO" id="GO:0004737">
    <property type="term" value="F:pyruvate decarboxylase activity"/>
    <property type="evidence" value="ECO:0007669"/>
    <property type="project" value="TreeGrafter"/>
</dbReference>
<evidence type="ECO:0000256" key="6">
    <source>
        <dbReference type="ARBA" id="ARBA00022842"/>
    </source>
</evidence>
<evidence type="ECO:0000256" key="3">
    <source>
        <dbReference type="ARBA" id="ARBA00007812"/>
    </source>
</evidence>
<protein>
    <submittedName>
        <fullName evidence="14">Thiamine pyrophosphate enzyme, central domain protein</fullName>
    </submittedName>
</protein>
<keyword evidence="4 9" id="KW-0479">Metal-binding</keyword>
<dbReference type="InterPro" id="IPR012000">
    <property type="entry name" value="Thiamin_PyroP_enz_cen_dom"/>
</dbReference>
<dbReference type="SUPFAM" id="SSF52467">
    <property type="entry name" value="DHS-like NAD/FAD-binding domain"/>
    <property type="match status" value="1"/>
</dbReference>
<dbReference type="PANTHER" id="PTHR43452:SF30">
    <property type="entry name" value="PYRUVATE DECARBOXYLASE ISOZYME 1-RELATED"/>
    <property type="match status" value="1"/>
</dbReference>
<dbReference type="InterPro" id="IPR029035">
    <property type="entry name" value="DHS-like_NAD/FAD-binding_dom"/>
</dbReference>
<dbReference type="STRING" id="28110.KU46_635"/>